<proteinExistence type="predicted"/>
<protein>
    <submittedName>
        <fullName evidence="2">Uncharacterized protein</fullName>
    </submittedName>
</protein>
<organism evidence="2 3">
    <name type="scientific">Coniosporium apollinis</name>
    <dbReference type="NCBI Taxonomy" id="61459"/>
    <lineage>
        <taxon>Eukaryota</taxon>
        <taxon>Fungi</taxon>
        <taxon>Dikarya</taxon>
        <taxon>Ascomycota</taxon>
        <taxon>Pezizomycotina</taxon>
        <taxon>Dothideomycetes</taxon>
        <taxon>Dothideomycetes incertae sedis</taxon>
        <taxon>Coniosporium</taxon>
    </lineage>
</organism>
<dbReference type="EMBL" id="JAPDRL010000075">
    <property type="protein sequence ID" value="KAJ9659461.1"/>
    <property type="molecule type" value="Genomic_DNA"/>
</dbReference>
<gene>
    <name evidence="2" type="ORF">H2201_007352</name>
</gene>
<reference evidence="2" key="1">
    <citation type="submission" date="2022-10" db="EMBL/GenBank/DDBJ databases">
        <title>Culturing micro-colonial fungi from biological soil crusts in the Mojave desert and describing Neophaeococcomyces mojavensis, and introducing the new genera and species Taxawa tesnikishii.</title>
        <authorList>
            <person name="Kurbessoian T."/>
            <person name="Stajich J.E."/>
        </authorList>
    </citation>
    <scope>NUCLEOTIDE SEQUENCE</scope>
    <source>
        <strain evidence="2">TK_1</strain>
    </source>
</reference>
<feature type="compositionally biased region" description="Basic and acidic residues" evidence="1">
    <location>
        <begin position="115"/>
        <end position="126"/>
    </location>
</feature>
<feature type="compositionally biased region" description="Low complexity" evidence="1">
    <location>
        <begin position="80"/>
        <end position="94"/>
    </location>
</feature>
<keyword evidence="3" id="KW-1185">Reference proteome</keyword>
<evidence type="ECO:0000313" key="2">
    <source>
        <dbReference type="EMBL" id="KAJ9659461.1"/>
    </source>
</evidence>
<comment type="caution">
    <text evidence="2">The sequence shown here is derived from an EMBL/GenBank/DDBJ whole genome shotgun (WGS) entry which is preliminary data.</text>
</comment>
<dbReference type="Proteomes" id="UP001172684">
    <property type="component" value="Unassembled WGS sequence"/>
</dbReference>
<feature type="region of interest" description="Disordered" evidence="1">
    <location>
        <begin position="62"/>
        <end position="126"/>
    </location>
</feature>
<feature type="compositionally biased region" description="Basic residues" evidence="1">
    <location>
        <begin position="95"/>
        <end position="105"/>
    </location>
</feature>
<evidence type="ECO:0000313" key="3">
    <source>
        <dbReference type="Proteomes" id="UP001172684"/>
    </source>
</evidence>
<sequence>MATAPTKEPTTAFEKDIEANLNDKEIKRLACIFLHTSNPTVNWQAAADHFGSASVESFKKTLQNSKKKLSDKGVLPDTEGGTTAAAGAAVPATPSKKKAGGKGKKKAEEGADGESPTKKVKGEETA</sequence>
<accession>A0ABQ9NPJ3</accession>
<name>A0ABQ9NPJ3_9PEZI</name>
<evidence type="ECO:0000256" key="1">
    <source>
        <dbReference type="SAM" id="MobiDB-lite"/>
    </source>
</evidence>